<sequence>MRMHTAYNALSRSDLEVIFETNAFAQMNKLMLLQLSHVQLEGNYQEFPKGLRWLSWHQSQLEFLPNDFSLKSLVVLEMCYSSLKRFWNHTAEYLPTMKILNLSHSHSLEETPDFSFVPNLEVLILKDCPSLIDVHETIGNLEKLSELNMEDCKNVRKLPNISGLKFLKILIISGCSNLNDFPMDMRNMKSLKVFQADGVPIHQLLHTTADPEVVLGQKSIPELFWTSYLPSNLVDLSIANCNLSDDDFPGAFQNLYALQKLDLSGNPICSLPDGIRGLTRLYTLSFSQCTRLKYLVRLPRVG</sequence>
<dbReference type="PANTHER" id="PTHR11017">
    <property type="entry name" value="LEUCINE-RICH REPEAT-CONTAINING PROTEIN"/>
    <property type="match status" value="1"/>
</dbReference>
<dbReference type="KEGG" id="pavi:110765044"/>
<name>A0A6P5T9B2_PRUAV</name>
<organism evidence="1 2">
    <name type="scientific">Prunus avium</name>
    <name type="common">Cherry</name>
    <name type="synonym">Cerasus avium</name>
    <dbReference type="NCBI Taxonomy" id="42229"/>
    <lineage>
        <taxon>Eukaryota</taxon>
        <taxon>Viridiplantae</taxon>
        <taxon>Streptophyta</taxon>
        <taxon>Embryophyta</taxon>
        <taxon>Tracheophyta</taxon>
        <taxon>Spermatophyta</taxon>
        <taxon>Magnoliopsida</taxon>
        <taxon>eudicotyledons</taxon>
        <taxon>Gunneridae</taxon>
        <taxon>Pentapetalae</taxon>
        <taxon>rosids</taxon>
        <taxon>fabids</taxon>
        <taxon>Rosales</taxon>
        <taxon>Rosaceae</taxon>
        <taxon>Amygdaloideae</taxon>
        <taxon>Amygdaleae</taxon>
        <taxon>Prunus</taxon>
    </lineage>
</organism>
<dbReference type="Proteomes" id="UP000515124">
    <property type="component" value="Unplaced"/>
</dbReference>
<dbReference type="RefSeq" id="XP_021823783.1">
    <property type="nucleotide sequence ID" value="XM_021968091.1"/>
</dbReference>
<dbReference type="InterPro" id="IPR001611">
    <property type="entry name" value="Leu-rich_rpt"/>
</dbReference>
<dbReference type="PROSITE" id="PS51450">
    <property type="entry name" value="LRR"/>
    <property type="match status" value="1"/>
</dbReference>
<gene>
    <name evidence="2" type="primary">LOC110765044</name>
</gene>
<dbReference type="InterPro" id="IPR032675">
    <property type="entry name" value="LRR_dom_sf"/>
</dbReference>
<proteinExistence type="predicted"/>
<reference evidence="2" key="1">
    <citation type="submission" date="2025-08" db="UniProtKB">
        <authorList>
            <consortium name="RefSeq"/>
        </authorList>
    </citation>
    <scope>IDENTIFICATION</scope>
</reference>
<dbReference type="GO" id="GO:0006952">
    <property type="term" value="P:defense response"/>
    <property type="evidence" value="ECO:0007669"/>
    <property type="project" value="InterPro"/>
</dbReference>
<dbReference type="Gene3D" id="3.80.10.10">
    <property type="entry name" value="Ribonuclease Inhibitor"/>
    <property type="match status" value="2"/>
</dbReference>
<dbReference type="GeneID" id="110765044"/>
<dbReference type="PANTHER" id="PTHR11017:SF563">
    <property type="entry name" value="TMV RESISTANCE PROTEIN N-LIKE"/>
    <property type="match status" value="1"/>
</dbReference>
<dbReference type="AlphaFoldDB" id="A0A6P5T9B2"/>
<keyword evidence="1" id="KW-1185">Reference proteome</keyword>
<dbReference type="Pfam" id="PF00560">
    <property type="entry name" value="LRR_1"/>
    <property type="match status" value="1"/>
</dbReference>
<dbReference type="SUPFAM" id="SSF52058">
    <property type="entry name" value="L domain-like"/>
    <property type="match status" value="1"/>
</dbReference>
<evidence type="ECO:0000313" key="1">
    <source>
        <dbReference type="Proteomes" id="UP000515124"/>
    </source>
</evidence>
<accession>A0A6P5T9B2</accession>
<dbReference type="InterPro" id="IPR044974">
    <property type="entry name" value="Disease_R_plants"/>
</dbReference>
<evidence type="ECO:0000313" key="2">
    <source>
        <dbReference type="RefSeq" id="XP_021823783.1"/>
    </source>
</evidence>
<protein>
    <submittedName>
        <fullName evidence="2">Protein SUPPRESSOR OF npr1-1, CONSTITUTIVE 1-like</fullName>
    </submittedName>
</protein>